<dbReference type="EMBL" id="JAPFFF010000048">
    <property type="protein sequence ID" value="KAK8840167.1"/>
    <property type="molecule type" value="Genomic_DNA"/>
</dbReference>
<evidence type="ECO:0000259" key="1">
    <source>
        <dbReference type="Pfam" id="PF13358"/>
    </source>
</evidence>
<feature type="domain" description="Tc1-like transposase DDE" evidence="1">
    <location>
        <begin position="123"/>
        <end position="225"/>
    </location>
</feature>
<reference evidence="2 3" key="1">
    <citation type="submission" date="2024-04" db="EMBL/GenBank/DDBJ databases">
        <title>Tritrichomonas musculus Genome.</title>
        <authorList>
            <person name="Alves-Ferreira E."/>
            <person name="Grigg M."/>
            <person name="Lorenzi H."/>
            <person name="Galac M."/>
        </authorList>
    </citation>
    <scope>NUCLEOTIDE SEQUENCE [LARGE SCALE GENOMIC DNA]</scope>
    <source>
        <strain evidence="2 3">EAF2021</strain>
    </source>
</reference>
<dbReference type="Pfam" id="PF13358">
    <property type="entry name" value="DDE_3"/>
    <property type="match status" value="1"/>
</dbReference>
<name>A0ABR2H3K5_9EUKA</name>
<gene>
    <name evidence="2" type="ORF">M9Y10_031107</name>
</gene>
<dbReference type="InterPro" id="IPR038717">
    <property type="entry name" value="Tc1-like_DDE_dom"/>
</dbReference>
<keyword evidence="3" id="KW-1185">Reference proteome</keyword>
<dbReference type="Proteomes" id="UP001470230">
    <property type="component" value="Unassembled WGS sequence"/>
</dbReference>
<comment type="caution">
    <text evidence="2">The sequence shown here is derived from an EMBL/GenBank/DDBJ whole genome shotgun (WGS) entry which is preliminary data.</text>
</comment>
<protein>
    <recommendedName>
        <fullName evidence="1">Tc1-like transposase DDE domain-containing protein</fullName>
    </recommendedName>
</protein>
<organism evidence="2 3">
    <name type="scientific">Tritrichomonas musculus</name>
    <dbReference type="NCBI Taxonomy" id="1915356"/>
    <lineage>
        <taxon>Eukaryota</taxon>
        <taxon>Metamonada</taxon>
        <taxon>Parabasalia</taxon>
        <taxon>Tritrichomonadida</taxon>
        <taxon>Tritrichomonadidae</taxon>
        <taxon>Tritrichomonas</taxon>
    </lineage>
</organism>
<dbReference type="Gene3D" id="3.30.420.10">
    <property type="entry name" value="Ribonuclease H-like superfamily/Ribonuclease H"/>
    <property type="match status" value="1"/>
</dbReference>
<dbReference type="InterPro" id="IPR036397">
    <property type="entry name" value="RNaseH_sf"/>
</dbReference>
<evidence type="ECO:0000313" key="3">
    <source>
        <dbReference type="Proteomes" id="UP001470230"/>
    </source>
</evidence>
<sequence length="269" mass="31143">MLKTTIANWIESKKFFPVEISDAFSLFLKETKIDVSRSYFFQIFSEYTKAQVIKTGGIFTRSSDIIETIVQRSFFGVTMNNTYAIDEKPIIIENYKSKKVRISKNYKGKVPANLISTYKMLDHLKNVYLICCISCNSVVQYHLSECPINTLIFNAFMHQLCSNIKPSEYGRFILLDNASFHGLDDIVIDEMEKNKLAITRTPPLGCLFNPIEEFFACFDDILKKNIKLYIQQNGQLNQNEFLKLIHISISETTNMDMQQIFRRAGILEE</sequence>
<accession>A0ABR2H3K5</accession>
<proteinExistence type="predicted"/>
<evidence type="ECO:0000313" key="2">
    <source>
        <dbReference type="EMBL" id="KAK8840167.1"/>
    </source>
</evidence>